<accession>G9YUU0</accession>
<dbReference type="AlphaFoldDB" id="G9YUU0"/>
<comment type="caution">
    <text evidence="1">The sequence shown here is derived from an EMBL/GenBank/DDBJ whole genome shotgun (WGS) entry which is preliminary data.</text>
</comment>
<proteinExistence type="predicted"/>
<evidence type="ECO:0000313" key="1">
    <source>
        <dbReference type="EMBL" id="EHM41540.1"/>
    </source>
</evidence>
<dbReference type="Proteomes" id="UP000004459">
    <property type="component" value="Unassembled WGS sequence"/>
</dbReference>
<dbReference type="EMBL" id="AGCK01000270">
    <property type="protein sequence ID" value="EHM41540.1"/>
    <property type="molecule type" value="Genomic_DNA"/>
</dbReference>
<name>G9YUU0_FLAPL</name>
<sequence length="56" mass="6381">MEIRQYGIGGENFTWNNILHPLRLSIPIYFHANDCNRFLVNGKLFHSGLGLFGMTG</sequence>
<evidence type="ECO:0000313" key="2">
    <source>
        <dbReference type="Proteomes" id="UP000004459"/>
    </source>
</evidence>
<gene>
    <name evidence="1" type="ORF">HMPREF0372_03312</name>
</gene>
<protein>
    <submittedName>
        <fullName evidence="1">Uncharacterized protein</fullName>
    </submittedName>
</protein>
<dbReference type="HOGENOM" id="CLU_3007651_0_0_9"/>
<reference evidence="1 2" key="1">
    <citation type="submission" date="2011-08" db="EMBL/GenBank/DDBJ databases">
        <authorList>
            <person name="Weinstock G."/>
            <person name="Sodergren E."/>
            <person name="Clifton S."/>
            <person name="Fulton L."/>
            <person name="Fulton B."/>
            <person name="Courtney L."/>
            <person name="Fronick C."/>
            <person name="Harrison M."/>
            <person name="Strong C."/>
            <person name="Farmer C."/>
            <person name="Delahaunty K."/>
            <person name="Markovic C."/>
            <person name="Hall O."/>
            <person name="Minx P."/>
            <person name="Tomlinson C."/>
            <person name="Mitreva M."/>
            <person name="Hou S."/>
            <person name="Chen J."/>
            <person name="Wollam A."/>
            <person name="Pepin K.H."/>
            <person name="Johnson M."/>
            <person name="Bhonagiri V."/>
            <person name="Zhang X."/>
            <person name="Suruliraj S."/>
            <person name="Warren W."/>
            <person name="Chinwalla A."/>
            <person name="Mardis E.R."/>
            <person name="Wilson R.K."/>
        </authorList>
    </citation>
    <scope>NUCLEOTIDE SEQUENCE [LARGE SCALE GENOMIC DNA]</scope>
    <source>
        <strain evidence="1 2">ATCC 29863</strain>
    </source>
</reference>
<organism evidence="1 2">
    <name type="scientific">Flavonifractor plautii ATCC 29863</name>
    <dbReference type="NCBI Taxonomy" id="411475"/>
    <lineage>
        <taxon>Bacteria</taxon>
        <taxon>Bacillati</taxon>
        <taxon>Bacillota</taxon>
        <taxon>Clostridia</taxon>
        <taxon>Eubacteriales</taxon>
        <taxon>Oscillospiraceae</taxon>
        <taxon>Flavonifractor</taxon>
    </lineage>
</organism>